<evidence type="ECO:0000256" key="3">
    <source>
        <dbReference type="ARBA" id="ARBA00023163"/>
    </source>
</evidence>
<comment type="caution">
    <text evidence="5">The sequence shown here is derived from an EMBL/GenBank/DDBJ whole genome shotgun (WGS) entry which is preliminary data.</text>
</comment>
<dbReference type="InterPro" id="IPR040356">
    <property type="entry name" value="SPEAR"/>
</dbReference>
<evidence type="ECO:0000256" key="2">
    <source>
        <dbReference type="ARBA" id="ARBA00023015"/>
    </source>
</evidence>
<feature type="region of interest" description="Disordered" evidence="4">
    <location>
        <begin position="76"/>
        <end position="95"/>
    </location>
</feature>
<sequence length="304" mass="32995">MAQEENVFGCSYSGSSGGNCRSKKTKPKKVPQRGLGVAQLEKIRIEEEQKKVIASSPSDGGGATSFFGVEKFTRPNLAPFHNSPPPPSPNSLFRHTQSAPNIEILQDGCSVSNGEIGLRPMLWAGDYNHHHPFVPYESPASAVLPQRSHHFQAPSSSMVNSISPSSVLTCHLEPPSNQSSLPSNYAPQWEKDGKMVGMKRSYPLSLQSPPPQHDLALCSSGYTEPRKKCSIRGSEWIRPSEVVGDGEALNGDFLTLAPPSSTNPSQPESSDSVKESFNFFPVKLFESNGEEGGDHHTVDLNLKL</sequence>
<organism evidence="5 6">
    <name type="scientific">Salvia divinorum</name>
    <name type="common">Maria pastora</name>
    <name type="synonym">Diviner's sage</name>
    <dbReference type="NCBI Taxonomy" id="28513"/>
    <lineage>
        <taxon>Eukaryota</taxon>
        <taxon>Viridiplantae</taxon>
        <taxon>Streptophyta</taxon>
        <taxon>Embryophyta</taxon>
        <taxon>Tracheophyta</taxon>
        <taxon>Spermatophyta</taxon>
        <taxon>Magnoliopsida</taxon>
        <taxon>eudicotyledons</taxon>
        <taxon>Gunneridae</taxon>
        <taxon>Pentapetalae</taxon>
        <taxon>asterids</taxon>
        <taxon>lamiids</taxon>
        <taxon>Lamiales</taxon>
        <taxon>Lamiaceae</taxon>
        <taxon>Nepetoideae</taxon>
        <taxon>Mentheae</taxon>
        <taxon>Salviinae</taxon>
        <taxon>Salvia</taxon>
        <taxon>Salvia subgen. Calosphace</taxon>
    </lineage>
</organism>
<evidence type="ECO:0000256" key="4">
    <source>
        <dbReference type="SAM" id="MobiDB-lite"/>
    </source>
</evidence>
<accession>A0ABD1I772</accession>
<feature type="region of interest" description="Disordered" evidence="4">
    <location>
        <begin position="1"/>
        <end position="35"/>
    </location>
</feature>
<evidence type="ECO:0000313" key="5">
    <source>
        <dbReference type="EMBL" id="KAL1563759.1"/>
    </source>
</evidence>
<keyword evidence="3" id="KW-0804">Transcription</keyword>
<dbReference type="InterPro" id="IPR014855">
    <property type="entry name" value="NOZZLE"/>
</dbReference>
<proteinExistence type="predicted"/>
<keyword evidence="1" id="KW-0678">Repressor</keyword>
<evidence type="ECO:0000256" key="1">
    <source>
        <dbReference type="ARBA" id="ARBA00022491"/>
    </source>
</evidence>
<dbReference type="Pfam" id="PF08744">
    <property type="entry name" value="NOZZLE"/>
    <property type="match status" value="1"/>
</dbReference>
<dbReference type="PANTHER" id="PTHR33388:SF1">
    <property type="entry name" value="PROTEIN SPEAR2"/>
    <property type="match status" value="1"/>
</dbReference>
<evidence type="ECO:0000313" key="6">
    <source>
        <dbReference type="Proteomes" id="UP001567538"/>
    </source>
</evidence>
<dbReference type="EMBL" id="JBEAFC010000003">
    <property type="protein sequence ID" value="KAL1563759.1"/>
    <property type="molecule type" value="Genomic_DNA"/>
</dbReference>
<reference evidence="5 6" key="1">
    <citation type="submission" date="2024-06" db="EMBL/GenBank/DDBJ databases">
        <title>A chromosome level genome sequence of Diviner's sage (Salvia divinorum).</title>
        <authorList>
            <person name="Ford S.A."/>
            <person name="Ro D.-K."/>
            <person name="Ness R.W."/>
            <person name="Phillips M.A."/>
        </authorList>
    </citation>
    <scope>NUCLEOTIDE SEQUENCE [LARGE SCALE GENOMIC DNA]</scope>
    <source>
        <strain evidence="5">SAF-2024a</strain>
        <tissue evidence="5">Leaf</tissue>
    </source>
</reference>
<keyword evidence="6" id="KW-1185">Reference proteome</keyword>
<gene>
    <name evidence="5" type="ORF">AAHA92_06187</name>
</gene>
<dbReference type="PANTHER" id="PTHR33388">
    <property type="entry name" value="OS01G0212500 PROTEIN"/>
    <property type="match status" value="1"/>
</dbReference>
<feature type="region of interest" description="Disordered" evidence="4">
    <location>
        <begin position="250"/>
        <end position="274"/>
    </location>
</feature>
<dbReference type="Proteomes" id="UP001567538">
    <property type="component" value="Unassembled WGS sequence"/>
</dbReference>
<feature type="compositionally biased region" description="Polar residues" evidence="4">
    <location>
        <begin position="258"/>
        <end position="270"/>
    </location>
</feature>
<feature type="compositionally biased region" description="Basic residues" evidence="4">
    <location>
        <begin position="21"/>
        <end position="31"/>
    </location>
</feature>
<dbReference type="AlphaFoldDB" id="A0ABD1I772"/>
<name>A0ABD1I772_SALDI</name>
<protein>
    <submittedName>
        <fullName evidence="5">Protein SPEAR2</fullName>
    </submittedName>
</protein>
<keyword evidence="2" id="KW-0805">Transcription regulation</keyword>